<dbReference type="PROSITE" id="PS00113">
    <property type="entry name" value="ADENYLATE_KINASE"/>
    <property type="match status" value="1"/>
</dbReference>
<evidence type="ECO:0000256" key="3">
    <source>
        <dbReference type="ARBA" id="ARBA00022777"/>
    </source>
</evidence>
<keyword evidence="1" id="KW-0808">Transferase</keyword>
<dbReference type="Pfam" id="PF00406">
    <property type="entry name" value="ADK"/>
    <property type="match status" value="1"/>
</dbReference>
<keyword evidence="3" id="KW-0418">Kinase</keyword>
<dbReference type="HAMAP" id="MF_00235">
    <property type="entry name" value="Adenylate_kinase_Adk"/>
    <property type="match status" value="1"/>
</dbReference>
<accession>A0A6J7STF6</accession>
<dbReference type="SUPFAM" id="SSF52540">
    <property type="entry name" value="P-loop containing nucleoside triphosphate hydrolases"/>
    <property type="match status" value="1"/>
</dbReference>
<dbReference type="PRINTS" id="PR00094">
    <property type="entry name" value="ADENYLTKNASE"/>
</dbReference>
<keyword evidence="2" id="KW-0547">Nucleotide-binding</keyword>
<evidence type="ECO:0000256" key="1">
    <source>
        <dbReference type="ARBA" id="ARBA00022679"/>
    </source>
</evidence>
<evidence type="ECO:0000256" key="2">
    <source>
        <dbReference type="ARBA" id="ARBA00022741"/>
    </source>
</evidence>
<organism evidence="4">
    <name type="scientific">freshwater metagenome</name>
    <dbReference type="NCBI Taxonomy" id="449393"/>
    <lineage>
        <taxon>unclassified sequences</taxon>
        <taxon>metagenomes</taxon>
        <taxon>ecological metagenomes</taxon>
    </lineage>
</organism>
<sequence>MIEIIRERLEQDDARTRGYILDGFPRTVAQAVALDGIAAERPIHVVLDLDVPRDLVIQRISSRRACRDCGTNYVATGQKRDPWTCDSCGGDVVIRDDDTPESISQRLDLYESQTAPLLEFYGRDSRLVVIDGSKGPDEVFDSLTAAIDFARKSD</sequence>
<dbReference type="GO" id="GO:0006139">
    <property type="term" value="P:nucleobase-containing compound metabolic process"/>
    <property type="evidence" value="ECO:0007669"/>
    <property type="project" value="InterPro"/>
</dbReference>
<gene>
    <name evidence="4" type="ORF">UFOPK4275_00135</name>
</gene>
<dbReference type="InterPro" id="IPR000850">
    <property type="entry name" value="Adenylat/UMP-CMP_kin"/>
</dbReference>
<dbReference type="GO" id="GO:0019205">
    <property type="term" value="F:nucleobase-containing compound kinase activity"/>
    <property type="evidence" value="ECO:0007669"/>
    <property type="project" value="InterPro"/>
</dbReference>
<dbReference type="EMBL" id="CAFBQJ010000011">
    <property type="protein sequence ID" value="CAB5044659.1"/>
    <property type="molecule type" value="Genomic_DNA"/>
</dbReference>
<evidence type="ECO:0000313" key="4">
    <source>
        <dbReference type="EMBL" id="CAB5044659.1"/>
    </source>
</evidence>
<dbReference type="GO" id="GO:0005524">
    <property type="term" value="F:ATP binding"/>
    <property type="evidence" value="ECO:0007669"/>
    <property type="project" value="InterPro"/>
</dbReference>
<dbReference type="InterPro" id="IPR033690">
    <property type="entry name" value="Adenylat_kinase_CS"/>
</dbReference>
<dbReference type="PANTHER" id="PTHR23359">
    <property type="entry name" value="NUCLEOTIDE KINASE"/>
    <property type="match status" value="1"/>
</dbReference>
<reference evidence="4" key="1">
    <citation type="submission" date="2020-05" db="EMBL/GenBank/DDBJ databases">
        <authorList>
            <person name="Chiriac C."/>
            <person name="Salcher M."/>
            <person name="Ghai R."/>
            <person name="Kavagutti S V."/>
        </authorList>
    </citation>
    <scope>NUCLEOTIDE SEQUENCE</scope>
</reference>
<dbReference type="AlphaFoldDB" id="A0A6J7STF6"/>
<name>A0A6J7STF6_9ZZZZ</name>
<dbReference type="Gene3D" id="3.40.50.300">
    <property type="entry name" value="P-loop containing nucleotide triphosphate hydrolases"/>
    <property type="match status" value="1"/>
</dbReference>
<dbReference type="CDD" id="cd01428">
    <property type="entry name" value="ADK"/>
    <property type="match status" value="1"/>
</dbReference>
<dbReference type="InterPro" id="IPR027417">
    <property type="entry name" value="P-loop_NTPase"/>
</dbReference>
<proteinExistence type="inferred from homology"/>
<protein>
    <submittedName>
        <fullName evidence="4">Unannotated protein</fullName>
    </submittedName>
</protein>